<keyword evidence="4" id="KW-0479">Metal-binding</keyword>
<organism evidence="11 12">
    <name type="scientific">Azoarcus sp. (strain BH72)</name>
    <dbReference type="NCBI Taxonomy" id="418699"/>
    <lineage>
        <taxon>Bacteria</taxon>
        <taxon>Pseudomonadati</taxon>
        <taxon>Pseudomonadota</taxon>
        <taxon>Betaproteobacteria</taxon>
        <taxon>Rhodocyclales</taxon>
        <taxon>Zoogloeaceae</taxon>
        <taxon>Azoarcus</taxon>
    </lineage>
</organism>
<feature type="domain" description="Peptidase M14" evidence="10">
    <location>
        <begin position="28"/>
        <end position="364"/>
    </location>
</feature>
<keyword evidence="7" id="KW-0482">Metalloprotease</keyword>
<dbReference type="SUPFAM" id="SSF53187">
    <property type="entry name" value="Zn-dependent exopeptidases"/>
    <property type="match status" value="1"/>
</dbReference>
<dbReference type="GO" id="GO:0004181">
    <property type="term" value="F:metallocarboxypeptidase activity"/>
    <property type="evidence" value="ECO:0007669"/>
    <property type="project" value="UniProtKB-EC"/>
</dbReference>
<dbReference type="PROSITE" id="PS52035">
    <property type="entry name" value="PEPTIDASE_M14"/>
    <property type="match status" value="1"/>
</dbReference>
<dbReference type="Gene3D" id="3.40.630.10">
    <property type="entry name" value="Zn peptidases"/>
    <property type="match status" value="1"/>
</dbReference>
<dbReference type="EMBL" id="AM406670">
    <property type="protein sequence ID" value="CAL94911.1"/>
    <property type="molecule type" value="Genomic_DNA"/>
</dbReference>
<dbReference type="GO" id="GO:0008270">
    <property type="term" value="F:zinc ion binding"/>
    <property type="evidence" value="ECO:0007669"/>
    <property type="project" value="InterPro"/>
</dbReference>
<dbReference type="GO" id="GO:0006508">
    <property type="term" value="P:proteolysis"/>
    <property type="evidence" value="ECO:0007669"/>
    <property type="project" value="UniProtKB-KW"/>
</dbReference>
<dbReference type="PROSITE" id="PS00132">
    <property type="entry name" value="CARBOXYPEPT_ZN_1"/>
    <property type="match status" value="1"/>
</dbReference>
<comment type="caution">
    <text evidence="8">Lacks conserved residue(s) required for the propagation of feature annotation.</text>
</comment>
<evidence type="ECO:0000256" key="5">
    <source>
        <dbReference type="ARBA" id="ARBA00022801"/>
    </source>
</evidence>
<evidence type="ECO:0000256" key="4">
    <source>
        <dbReference type="ARBA" id="ARBA00022723"/>
    </source>
</evidence>
<dbReference type="KEGG" id="azo:azo2294"/>
<keyword evidence="12" id="KW-1185">Reference proteome</keyword>
<dbReference type="Proteomes" id="UP000002588">
    <property type="component" value="Chromosome"/>
</dbReference>
<dbReference type="eggNOG" id="COG2866">
    <property type="taxonomic scope" value="Bacteria"/>
</dbReference>
<dbReference type="STRING" id="62928.azo2294"/>
<evidence type="ECO:0000256" key="1">
    <source>
        <dbReference type="ARBA" id="ARBA00001947"/>
    </source>
</evidence>
<dbReference type="PANTHER" id="PTHR11705">
    <property type="entry name" value="PROTEASE FAMILY M14 CARBOXYPEPTIDASE A,B"/>
    <property type="match status" value="1"/>
</dbReference>
<sequence>MPLSASSPRSLFPPAGQTDPRAAGKERLPVELQMLRSYVDRLDSRAEARVMGEVETAGQRLPIHVIALGNPAPDAPAVGFFGGVHGLERIGAAVVIAFLHSVTARLRWDSTLQRQLELMRMVFMPVVNPGGLLHGTRANPAGVDLMRNAPVEARERVAPLVGGHRLSPRLPWYRGRADAPLQSESAALCAVVEEELLSHRFSIAVDCHSGFGLSDRIWFPYAHTREPIAHLAEMHALCDILDQTHQHHRYVFEPQSRQYLAHGDLWDHLYRRACEDPQRVHLPLTLEMGSWLWVKKNPRQLLSLQGLFNPLIAHREARVLRRQVAWLDFVGRAACGHRGWQPLGAERDHHQRAAMQRWYGGKPA</sequence>
<reference evidence="11 12" key="1">
    <citation type="journal article" date="2006" name="Nat. Biotechnol.">
        <title>Complete genome of the mutualistic, N2-fixing grass endophyte Azoarcus sp. strain BH72.</title>
        <authorList>
            <person name="Krause A."/>
            <person name="Ramakumar A."/>
            <person name="Bartels D."/>
            <person name="Battistoni F."/>
            <person name="Bekel T."/>
            <person name="Boch J."/>
            <person name="Boehm M."/>
            <person name="Friedrich F."/>
            <person name="Hurek T."/>
            <person name="Krause L."/>
            <person name="Linke B."/>
            <person name="McHardy A.C."/>
            <person name="Sarkar A."/>
            <person name="Schneiker S."/>
            <person name="Syed A.A."/>
            <person name="Thauer R."/>
            <person name="Vorhoelter F.-J."/>
            <person name="Weidner S."/>
            <person name="Puehler A."/>
            <person name="Reinhold-Hurek B."/>
            <person name="Kaiser O."/>
            <person name="Goesmann A."/>
        </authorList>
    </citation>
    <scope>NUCLEOTIDE SEQUENCE [LARGE SCALE GENOMIC DNA]</scope>
    <source>
        <strain evidence="11 12">BH72</strain>
    </source>
</reference>
<keyword evidence="11" id="KW-0121">Carboxypeptidase</keyword>
<dbReference type="GO" id="GO:0005615">
    <property type="term" value="C:extracellular space"/>
    <property type="evidence" value="ECO:0007669"/>
    <property type="project" value="TreeGrafter"/>
</dbReference>
<protein>
    <submittedName>
        <fullName evidence="11">Carboxypeptidase A</fullName>
        <ecNumber evidence="11">3.4.17.1</ecNumber>
    </submittedName>
</protein>
<gene>
    <name evidence="11" type="ordered locus">azo2294</name>
</gene>
<evidence type="ECO:0000256" key="3">
    <source>
        <dbReference type="ARBA" id="ARBA00022670"/>
    </source>
</evidence>
<name>A1K7V6_AZOSB</name>
<evidence type="ECO:0000313" key="11">
    <source>
        <dbReference type="EMBL" id="CAL94911.1"/>
    </source>
</evidence>
<evidence type="ECO:0000313" key="12">
    <source>
        <dbReference type="Proteomes" id="UP000002588"/>
    </source>
</evidence>
<dbReference type="RefSeq" id="WP_011766025.1">
    <property type="nucleotide sequence ID" value="NC_008702.1"/>
</dbReference>
<comment type="similarity">
    <text evidence="2 8">Belongs to the peptidase M14 family.</text>
</comment>
<feature type="region of interest" description="Disordered" evidence="9">
    <location>
        <begin position="1"/>
        <end position="26"/>
    </location>
</feature>
<dbReference type="PANTHER" id="PTHR11705:SF143">
    <property type="entry name" value="SLL0236 PROTEIN"/>
    <property type="match status" value="1"/>
</dbReference>
<evidence type="ECO:0000256" key="6">
    <source>
        <dbReference type="ARBA" id="ARBA00022833"/>
    </source>
</evidence>
<evidence type="ECO:0000256" key="9">
    <source>
        <dbReference type="SAM" id="MobiDB-lite"/>
    </source>
</evidence>
<evidence type="ECO:0000256" key="8">
    <source>
        <dbReference type="PROSITE-ProRule" id="PRU01379"/>
    </source>
</evidence>
<keyword evidence="5 11" id="KW-0378">Hydrolase</keyword>
<evidence type="ECO:0000259" key="10">
    <source>
        <dbReference type="PROSITE" id="PS52035"/>
    </source>
</evidence>
<dbReference type="EC" id="3.4.17.1" evidence="11"/>
<dbReference type="AlphaFoldDB" id="A1K7V6"/>
<evidence type="ECO:0000256" key="2">
    <source>
        <dbReference type="ARBA" id="ARBA00005988"/>
    </source>
</evidence>
<evidence type="ECO:0000256" key="7">
    <source>
        <dbReference type="ARBA" id="ARBA00023049"/>
    </source>
</evidence>
<dbReference type="InterPro" id="IPR057246">
    <property type="entry name" value="CARBOXYPEPT_ZN_1"/>
</dbReference>
<dbReference type="HOGENOM" id="CLU_830613_0_0_4"/>
<dbReference type="InterPro" id="IPR000834">
    <property type="entry name" value="Peptidase_M14"/>
</dbReference>
<accession>A1K7V6</accession>
<dbReference type="Pfam" id="PF00246">
    <property type="entry name" value="Peptidase_M14"/>
    <property type="match status" value="1"/>
</dbReference>
<comment type="cofactor">
    <cofactor evidence="1">
        <name>Zn(2+)</name>
        <dbReference type="ChEBI" id="CHEBI:29105"/>
    </cofactor>
</comment>
<keyword evidence="6" id="KW-0862">Zinc</keyword>
<proteinExistence type="inferred from homology"/>
<keyword evidence="3" id="KW-0645">Protease</keyword>